<accession>A0AAI8VNE5</accession>
<sequence>MAYRGVDLILCPYHVGKQDQGVGNGPRAILDAGIREVIESHGISFSTTTIDPVNDFEGEIGRSFELLRRIAAAVKAARASRSFPIVLAGNCNSSVGVFAGLTAGAVPHGELGIIWHDAHDDYHNPDTLESGYFDAMGVSMLTGESWKGLTSSIPGFQPMRKDRVVFCGVRDVSDSYAKALQSILGQLEAPRRAIVHWDLDSLDSGSCGKANRFAASGGLTGDDLQGIAAMLPKTIIPEALTLASFDPSCSERGGAVIAGISVKSISKLLQVMAEEGQLLRT</sequence>
<dbReference type="EMBL" id="CAUWAG010000010">
    <property type="protein sequence ID" value="CAJ2507631.1"/>
    <property type="molecule type" value="Genomic_DNA"/>
</dbReference>
<evidence type="ECO:0000313" key="5">
    <source>
        <dbReference type="EMBL" id="CAJ2507631.1"/>
    </source>
</evidence>
<keyword evidence="6" id="KW-1185">Reference proteome</keyword>
<dbReference type="PROSITE" id="PS51409">
    <property type="entry name" value="ARGINASE_2"/>
    <property type="match status" value="1"/>
</dbReference>
<gene>
    <name evidence="5" type="ORF">KHLLAP_LOCUS8099</name>
</gene>
<evidence type="ECO:0000256" key="1">
    <source>
        <dbReference type="ARBA" id="ARBA00022723"/>
    </source>
</evidence>
<proteinExistence type="inferred from homology"/>
<protein>
    <submittedName>
        <fullName evidence="5">Uu.00g088170.m01.CDS01</fullName>
    </submittedName>
</protein>
<dbReference type="Pfam" id="PF00491">
    <property type="entry name" value="Arginase"/>
    <property type="match status" value="1"/>
</dbReference>
<dbReference type="GO" id="GO:0004053">
    <property type="term" value="F:arginase activity"/>
    <property type="evidence" value="ECO:0007669"/>
    <property type="project" value="TreeGrafter"/>
</dbReference>
<comment type="similarity">
    <text evidence="4">Belongs to the arginase family.</text>
</comment>
<keyword evidence="3" id="KW-0464">Manganese</keyword>
<evidence type="ECO:0000313" key="6">
    <source>
        <dbReference type="Proteomes" id="UP001295740"/>
    </source>
</evidence>
<dbReference type="SUPFAM" id="SSF52768">
    <property type="entry name" value="Arginase/deacetylase"/>
    <property type="match status" value="1"/>
</dbReference>
<keyword evidence="1" id="KW-0479">Metal-binding</keyword>
<dbReference type="InterPro" id="IPR006035">
    <property type="entry name" value="Ureohydrolase"/>
</dbReference>
<dbReference type="PANTHER" id="PTHR43782:SF3">
    <property type="entry name" value="ARGINASE"/>
    <property type="match status" value="1"/>
</dbReference>
<evidence type="ECO:0000256" key="4">
    <source>
        <dbReference type="PROSITE-ProRule" id="PRU00742"/>
    </source>
</evidence>
<reference evidence="5" key="1">
    <citation type="submission" date="2023-10" db="EMBL/GenBank/DDBJ databases">
        <authorList>
            <person name="Hackl T."/>
        </authorList>
    </citation>
    <scope>NUCLEOTIDE SEQUENCE</scope>
</reference>
<keyword evidence="2" id="KW-0378">Hydrolase</keyword>
<evidence type="ECO:0000256" key="3">
    <source>
        <dbReference type="ARBA" id="ARBA00023211"/>
    </source>
</evidence>
<dbReference type="Proteomes" id="UP001295740">
    <property type="component" value="Unassembled WGS sequence"/>
</dbReference>
<comment type="caution">
    <text evidence="5">The sequence shown here is derived from an EMBL/GenBank/DDBJ whole genome shotgun (WGS) entry which is preliminary data.</text>
</comment>
<dbReference type="Gene3D" id="3.40.800.10">
    <property type="entry name" value="Ureohydrolase domain"/>
    <property type="match status" value="1"/>
</dbReference>
<evidence type="ECO:0000256" key="2">
    <source>
        <dbReference type="ARBA" id="ARBA00022801"/>
    </source>
</evidence>
<name>A0AAI8VNE5_9PEZI</name>
<dbReference type="InterPro" id="IPR023696">
    <property type="entry name" value="Ureohydrolase_dom_sf"/>
</dbReference>
<dbReference type="CDD" id="cd09999">
    <property type="entry name" value="Arginase-like_1"/>
    <property type="match status" value="1"/>
</dbReference>
<dbReference type="AlphaFoldDB" id="A0AAI8VNE5"/>
<dbReference type="PANTHER" id="PTHR43782">
    <property type="entry name" value="ARGINASE"/>
    <property type="match status" value="1"/>
</dbReference>
<dbReference type="GO" id="GO:0005829">
    <property type="term" value="C:cytosol"/>
    <property type="evidence" value="ECO:0007669"/>
    <property type="project" value="TreeGrafter"/>
</dbReference>
<dbReference type="GO" id="GO:0005634">
    <property type="term" value="C:nucleus"/>
    <property type="evidence" value="ECO:0007669"/>
    <property type="project" value="TreeGrafter"/>
</dbReference>
<dbReference type="GO" id="GO:0030145">
    <property type="term" value="F:manganese ion binding"/>
    <property type="evidence" value="ECO:0007669"/>
    <property type="project" value="TreeGrafter"/>
</dbReference>
<organism evidence="5 6">
    <name type="scientific">Anthostomella pinea</name>
    <dbReference type="NCBI Taxonomy" id="933095"/>
    <lineage>
        <taxon>Eukaryota</taxon>
        <taxon>Fungi</taxon>
        <taxon>Dikarya</taxon>
        <taxon>Ascomycota</taxon>
        <taxon>Pezizomycotina</taxon>
        <taxon>Sordariomycetes</taxon>
        <taxon>Xylariomycetidae</taxon>
        <taxon>Xylariales</taxon>
        <taxon>Xylariaceae</taxon>
        <taxon>Anthostomella</taxon>
    </lineage>
</organism>